<keyword evidence="2 7" id="KW-0349">Heme</keyword>
<dbReference type="InterPro" id="IPR036396">
    <property type="entry name" value="Cyt_P450_sf"/>
</dbReference>
<dbReference type="InterPro" id="IPR001128">
    <property type="entry name" value="Cyt_P450"/>
</dbReference>
<reference evidence="8 9" key="1">
    <citation type="submission" date="2019-01" db="EMBL/GenBank/DDBJ databases">
        <title>Ktedonosporobacter rubrisoli SCAWS-G2.</title>
        <authorList>
            <person name="Huang Y."/>
            <person name="Yan B."/>
        </authorList>
    </citation>
    <scope>NUCLEOTIDE SEQUENCE [LARGE SCALE GENOMIC DNA]</scope>
    <source>
        <strain evidence="8 9">SCAWS-G2</strain>
    </source>
</reference>
<dbReference type="PROSITE" id="PS00086">
    <property type="entry name" value="CYTOCHROME_P450"/>
    <property type="match status" value="1"/>
</dbReference>
<dbReference type="OrthoDB" id="9801155at2"/>
<dbReference type="SUPFAM" id="SSF48264">
    <property type="entry name" value="Cytochrome P450"/>
    <property type="match status" value="1"/>
</dbReference>
<dbReference type="GO" id="GO:0020037">
    <property type="term" value="F:heme binding"/>
    <property type="evidence" value="ECO:0007669"/>
    <property type="project" value="InterPro"/>
</dbReference>
<dbReference type="Proteomes" id="UP000290365">
    <property type="component" value="Chromosome"/>
</dbReference>
<accession>A0A4P6JJ45</accession>
<dbReference type="AlphaFoldDB" id="A0A4P6JJ45"/>
<dbReference type="InterPro" id="IPR002397">
    <property type="entry name" value="Cyt_P450_B"/>
</dbReference>
<dbReference type="Gene3D" id="1.10.630.10">
    <property type="entry name" value="Cytochrome P450"/>
    <property type="match status" value="1"/>
</dbReference>
<dbReference type="FunFam" id="1.10.630.10:FF:000018">
    <property type="entry name" value="Cytochrome P450 monooxygenase"/>
    <property type="match status" value="1"/>
</dbReference>
<dbReference type="EMBL" id="CP035758">
    <property type="protein sequence ID" value="QBD74932.1"/>
    <property type="molecule type" value="Genomic_DNA"/>
</dbReference>
<evidence type="ECO:0000256" key="1">
    <source>
        <dbReference type="ARBA" id="ARBA00010617"/>
    </source>
</evidence>
<keyword evidence="6 7" id="KW-0503">Monooxygenase</keyword>
<dbReference type="PANTHER" id="PTHR46696:SF1">
    <property type="entry name" value="CYTOCHROME P450 YJIB-RELATED"/>
    <property type="match status" value="1"/>
</dbReference>
<evidence type="ECO:0000256" key="2">
    <source>
        <dbReference type="ARBA" id="ARBA00022617"/>
    </source>
</evidence>
<dbReference type="GO" id="GO:0016705">
    <property type="term" value="F:oxidoreductase activity, acting on paired donors, with incorporation or reduction of molecular oxygen"/>
    <property type="evidence" value="ECO:0007669"/>
    <property type="project" value="InterPro"/>
</dbReference>
<evidence type="ECO:0000313" key="8">
    <source>
        <dbReference type="EMBL" id="QBD74932.1"/>
    </source>
</evidence>
<dbReference type="PANTHER" id="PTHR46696">
    <property type="entry name" value="P450, PUTATIVE (EUROFUNG)-RELATED"/>
    <property type="match status" value="1"/>
</dbReference>
<comment type="similarity">
    <text evidence="1 7">Belongs to the cytochrome P450 family.</text>
</comment>
<evidence type="ECO:0000256" key="6">
    <source>
        <dbReference type="ARBA" id="ARBA00023033"/>
    </source>
</evidence>
<keyword evidence="9" id="KW-1185">Reference proteome</keyword>
<dbReference type="Pfam" id="PF00067">
    <property type="entry name" value="p450"/>
    <property type="match status" value="1"/>
</dbReference>
<proteinExistence type="inferred from homology"/>
<keyword evidence="3 7" id="KW-0479">Metal-binding</keyword>
<gene>
    <name evidence="8" type="ORF">EPA93_02575</name>
</gene>
<evidence type="ECO:0000256" key="3">
    <source>
        <dbReference type="ARBA" id="ARBA00022723"/>
    </source>
</evidence>
<dbReference type="RefSeq" id="WP_129885531.1">
    <property type="nucleotide sequence ID" value="NZ_CP035758.1"/>
</dbReference>
<dbReference type="InterPro" id="IPR017972">
    <property type="entry name" value="Cyt_P450_CS"/>
</dbReference>
<evidence type="ECO:0000313" key="9">
    <source>
        <dbReference type="Proteomes" id="UP000290365"/>
    </source>
</evidence>
<sequence>MPDYTLADFGTPAFNQNPFPIWEQLRQNEPLYRMDLPDGSHAWMITHYDDILAISKDPRFIRDAKKLVPEEVRENMPPSVAAVRRMLGQQMMNADPPEHTRLRQLVSKAFTPRMVEQLRGRIQQITDELLDRVEAHGQMDLIADFAFLLPVTVICEMLGVPVEDRDKFRVWSSFLVKPREEQSQMEFLTILNGFIDYIKALLEEKRSYPDEKLLSRLIRVEEAGDKLSQDELISMAFLLLVAGYETTVNLIGNGSLALLLHPQQMRKLQKEPALIVNAVEELLRYSAPITLTQRWANEDVELHGKHIARGDAVYLALMAANHEPAHFPNPEELDLAREPNEHLAFGKGLHFCLGAPLARLEGQIALQTLLRRFPNLHLTVKPEELKWRASLGFRGLQALPVAF</sequence>
<dbReference type="CDD" id="cd11029">
    <property type="entry name" value="CYP107-like"/>
    <property type="match status" value="1"/>
</dbReference>
<dbReference type="GO" id="GO:0004497">
    <property type="term" value="F:monooxygenase activity"/>
    <property type="evidence" value="ECO:0007669"/>
    <property type="project" value="UniProtKB-KW"/>
</dbReference>
<dbReference type="KEGG" id="kbs:EPA93_02575"/>
<protein>
    <submittedName>
        <fullName evidence="8">Cytochrome P450</fullName>
    </submittedName>
</protein>
<name>A0A4P6JJ45_KTERU</name>
<dbReference type="PRINTS" id="PR00359">
    <property type="entry name" value="BP450"/>
</dbReference>
<keyword evidence="4 7" id="KW-0560">Oxidoreductase</keyword>
<organism evidence="8 9">
    <name type="scientific">Ktedonosporobacter rubrisoli</name>
    <dbReference type="NCBI Taxonomy" id="2509675"/>
    <lineage>
        <taxon>Bacteria</taxon>
        <taxon>Bacillati</taxon>
        <taxon>Chloroflexota</taxon>
        <taxon>Ktedonobacteria</taxon>
        <taxon>Ktedonobacterales</taxon>
        <taxon>Ktedonosporobacteraceae</taxon>
        <taxon>Ktedonosporobacter</taxon>
    </lineage>
</organism>
<evidence type="ECO:0000256" key="4">
    <source>
        <dbReference type="ARBA" id="ARBA00023002"/>
    </source>
</evidence>
<dbReference type="GO" id="GO:0005506">
    <property type="term" value="F:iron ion binding"/>
    <property type="evidence" value="ECO:0007669"/>
    <property type="project" value="InterPro"/>
</dbReference>
<evidence type="ECO:0000256" key="7">
    <source>
        <dbReference type="RuleBase" id="RU000461"/>
    </source>
</evidence>
<keyword evidence="5 7" id="KW-0408">Iron</keyword>
<evidence type="ECO:0000256" key="5">
    <source>
        <dbReference type="ARBA" id="ARBA00023004"/>
    </source>
</evidence>